<dbReference type="AlphaFoldDB" id="A0A1Y1HS31"/>
<feature type="region of interest" description="Disordered" evidence="1">
    <location>
        <begin position="71"/>
        <end position="91"/>
    </location>
</feature>
<accession>A0A1Y1HS31</accession>
<organism evidence="3 4">
    <name type="scientific">Klebsormidium nitens</name>
    <name type="common">Green alga</name>
    <name type="synonym">Ulothrix nitens</name>
    <dbReference type="NCBI Taxonomy" id="105231"/>
    <lineage>
        <taxon>Eukaryota</taxon>
        <taxon>Viridiplantae</taxon>
        <taxon>Streptophyta</taxon>
        <taxon>Klebsormidiophyceae</taxon>
        <taxon>Klebsormidiales</taxon>
        <taxon>Klebsormidiaceae</taxon>
        <taxon>Klebsormidium</taxon>
    </lineage>
</organism>
<keyword evidence="2" id="KW-0812">Transmembrane</keyword>
<dbReference type="Pfam" id="PF10999">
    <property type="entry name" value="DUF2839"/>
    <property type="match status" value="1"/>
</dbReference>
<dbReference type="OrthoDB" id="1925898at2759"/>
<evidence type="ECO:0000313" key="4">
    <source>
        <dbReference type="Proteomes" id="UP000054558"/>
    </source>
</evidence>
<feature type="region of interest" description="Disordered" evidence="1">
    <location>
        <begin position="105"/>
        <end position="137"/>
    </location>
</feature>
<evidence type="ECO:0000256" key="1">
    <source>
        <dbReference type="SAM" id="MobiDB-lite"/>
    </source>
</evidence>
<sequence length="199" mass="22077">MAAAAAVCRIPATLNSCNSAATASSTSSRQASSYQRCSLLPQLPRKFQAQTARNRCTHHKHFGVARRYGRSVRAMSEEDTTGPPAESTSKTAEELAALEKALGKDKVSTKVRRRRRQSTPERAKPSKPVQTVKKEPSWDEMSPVRKVQELLYGEKGFLFWLNKLAYAAIFGLIGLWILFRFVGPALGLYDLVNPLDVPQ</sequence>
<dbReference type="Proteomes" id="UP000054558">
    <property type="component" value="Unassembled WGS sequence"/>
</dbReference>
<reference evidence="3 4" key="1">
    <citation type="journal article" date="2014" name="Nat. Commun.">
        <title>Klebsormidium flaccidum genome reveals primary factors for plant terrestrial adaptation.</title>
        <authorList>
            <person name="Hori K."/>
            <person name="Maruyama F."/>
            <person name="Fujisawa T."/>
            <person name="Togashi T."/>
            <person name="Yamamoto N."/>
            <person name="Seo M."/>
            <person name="Sato S."/>
            <person name="Yamada T."/>
            <person name="Mori H."/>
            <person name="Tajima N."/>
            <person name="Moriyama T."/>
            <person name="Ikeuchi M."/>
            <person name="Watanabe M."/>
            <person name="Wada H."/>
            <person name="Kobayashi K."/>
            <person name="Saito M."/>
            <person name="Masuda T."/>
            <person name="Sasaki-Sekimoto Y."/>
            <person name="Mashiguchi K."/>
            <person name="Awai K."/>
            <person name="Shimojima M."/>
            <person name="Masuda S."/>
            <person name="Iwai M."/>
            <person name="Nobusawa T."/>
            <person name="Narise T."/>
            <person name="Kondo S."/>
            <person name="Saito H."/>
            <person name="Sato R."/>
            <person name="Murakawa M."/>
            <person name="Ihara Y."/>
            <person name="Oshima-Yamada Y."/>
            <person name="Ohtaka K."/>
            <person name="Satoh M."/>
            <person name="Sonobe K."/>
            <person name="Ishii M."/>
            <person name="Ohtani R."/>
            <person name="Kanamori-Sato M."/>
            <person name="Honoki R."/>
            <person name="Miyazaki D."/>
            <person name="Mochizuki H."/>
            <person name="Umetsu J."/>
            <person name="Higashi K."/>
            <person name="Shibata D."/>
            <person name="Kamiya Y."/>
            <person name="Sato N."/>
            <person name="Nakamura Y."/>
            <person name="Tabata S."/>
            <person name="Ida S."/>
            <person name="Kurokawa K."/>
            <person name="Ohta H."/>
        </authorList>
    </citation>
    <scope>NUCLEOTIDE SEQUENCE [LARGE SCALE GENOMIC DNA]</scope>
    <source>
        <strain evidence="3 4">NIES-2285</strain>
    </source>
</reference>
<evidence type="ECO:0000313" key="3">
    <source>
        <dbReference type="EMBL" id="GAQ80622.1"/>
    </source>
</evidence>
<feature type="transmembrane region" description="Helical" evidence="2">
    <location>
        <begin position="164"/>
        <end position="189"/>
    </location>
</feature>
<keyword evidence="4" id="KW-1185">Reference proteome</keyword>
<dbReference type="PANTHER" id="PTHR36347:SF1">
    <property type="entry name" value="EXPRESSED PROTEIN"/>
    <property type="match status" value="1"/>
</dbReference>
<name>A0A1Y1HS31_KLENI</name>
<dbReference type="PANTHER" id="PTHR36347">
    <property type="entry name" value="EXPRESSED PROTEIN"/>
    <property type="match status" value="1"/>
</dbReference>
<dbReference type="EMBL" id="DF237007">
    <property type="protein sequence ID" value="GAQ80622.1"/>
    <property type="molecule type" value="Genomic_DNA"/>
</dbReference>
<keyword evidence="2" id="KW-0472">Membrane</keyword>
<protein>
    <submittedName>
        <fullName evidence="3">Uncharacterized protein</fullName>
    </submittedName>
</protein>
<proteinExistence type="predicted"/>
<dbReference type="InterPro" id="IPR021262">
    <property type="entry name" value="DUF2839"/>
</dbReference>
<gene>
    <name evidence="3" type="ORF">KFL_000580160</name>
</gene>
<keyword evidence="2" id="KW-1133">Transmembrane helix</keyword>
<evidence type="ECO:0000256" key="2">
    <source>
        <dbReference type="SAM" id="Phobius"/>
    </source>
</evidence>